<organism evidence="2 3">
    <name type="scientific">Entamoeba nuttalli</name>
    <dbReference type="NCBI Taxonomy" id="412467"/>
    <lineage>
        <taxon>Eukaryota</taxon>
        <taxon>Amoebozoa</taxon>
        <taxon>Evosea</taxon>
        <taxon>Archamoebae</taxon>
        <taxon>Mastigamoebida</taxon>
        <taxon>Entamoebidae</taxon>
        <taxon>Entamoeba</taxon>
    </lineage>
</organism>
<evidence type="ECO:0000313" key="3">
    <source>
        <dbReference type="Proteomes" id="UP001628156"/>
    </source>
</evidence>
<keyword evidence="3" id="KW-1185">Reference proteome</keyword>
<dbReference type="EMBL" id="BAAFRS010000173">
    <property type="protein sequence ID" value="GAB1224113.1"/>
    <property type="molecule type" value="Genomic_DNA"/>
</dbReference>
<dbReference type="EMBL" id="BAAFRS010000173">
    <property type="protein sequence ID" value="GAB1224111.1"/>
    <property type="molecule type" value="Genomic_DNA"/>
</dbReference>
<evidence type="ECO:0000313" key="2">
    <source>
        <dbReference type="EMBL" id="GAB1224113.1"/>
    </source>
</evidence>
<sequence>MFEVNNLTQQLLFLKDKSSKFENKNTHRKKRRRDDVTYNITDSSESQIVNELSPNVVVVDEISSSEDVLQIKRNLTQNFIEEIDIQHKNISTFELDNQKTGEANRQKRRNFNTL</sequence>
<name>A0ABQ0DMM3_9EUKA</name>
<dbReference type="Proteomes" id="UP001628156">
    <property type="component" value="Unassembled WGS sequence"/>
</dbReference>
<evidence type="ECO:0000313" key="1">
    <source>
        <dbReference type="EMBL" id="GAB1224111.1"/>
    </source>
</evidence>
<accession>A0ABQ0DMM3</accession>
<reference evidence="2" key="2">
    <citation type="submission" date="2024-08" db="EMBL/GenBank/DDBJ databases">
        <title>Draft genome assembly of Entamoeba nuttalli using a combination of long-read and short-read sequencing data.</title>
        <authorList>
            <person name="Tanaka M."/>
            <person name="Tachibana H."/>
        </authorList>
    </citation>
    <scope>NUCLEOTIDE SEQUENCE</scope>
    <source>
        <strain evidence="2">P19-061405</strain>
    </source>
</reference>
<reference evidence="2 3" key="1">
    <citation type="journal article" date="2019" name="PLoS Negl. Trop. Dis.">
        <title>Whole genome sequencing of Entamoeba nuttalli reveals mammalian host-related molecular signatures and a novel octapeptide-repeat surface protein.</title>
        <authorList>
            <person name="Tanaka M."/>
            <person name="Makiuchi T."/>
            <person name="Komiyama T."/>
            <person name="Shiina T."/>
            <person name="Osaki K."/>
            <person name="Tachibana H."/>
        </authorList>
    </citation>
    <scope>NUCLEOTIDE SEQUENCE [LARGE SCALE GENOMIC DNA]</scope>
    <source>
        <strain evidence="2 3">P19-061405</strain>
    </source>
</reference>
<gene>
    <name evidence="1" type="ORF">ENUP19_0173G0014</name>
    <name evidence="2" type="ORF">ENUP19_0173G0016</name>
</gene>
<comment type="caution">
    <text evidence="2">The sequence shown here is derived from an EMBL/GenBank/DDBJ whole genome shotgun (WGS) entry which is preliminary data.</text>
</comment>
<protein>
    <submittedName>
        <fullName evidence="2">Uncharacterized protein</fullName>
    </submittedName>
</protein>
<proteinExistence type="predicted"/>